<evidence type="ECO:0000256" key="1">
    <source>
        <dbReference type="SAM" id="Phobius"/>
    </source>
</evidence>
<organism evidence="2 3">
    <name type="scientific">Bordetella genomosp. 4</name>
    <dbReference type="NCBI Taxonomy" id="463044"/>
    <lineage>
        <taxon>Bacteria</taxon>
        <taxon>Pseudomonadati</taxon>
        <taxon>Pseudomonadota</taxon>
        <taxon>Betaproteobacteria</taxon>
        <taxon>Burkholderiales</taxon>
        <taxon>Alcaligenaceae</taxon>
        <taxon>Bordetella</taxon>
    </lineage>
</organism>
<accession>A0A261UA32</accession>
<keyword evidence="1" id="KW-0812">Transmembrane</keyword>
<sequence>MKTRIPARIRVLILLVVIGVAPMISVTLAGFIADLNGCQLHEGYAQACIVRGVDIGGALYTMTVAGWLMLISLLFLAGGLLGLAWECILLLLRMVWSKRRRSSANRRI</sequence>
<keyword evidence="1" id="KW-0472">Membrane</keyword>
<gene>
    <name evidence="2" type="ORF">CAL20_10150</name>
</gene>
<feature type="transmembrane region" description="Helical" evidence="1">
    <location>
        <begin position="12"/>
        <end position="33"/>
    </location>
</feature>
<proteinExistence type="predicted"/>
<keyword evidence="3" id="KW-1185">Reference proteome</keyword>
<dbReference type="Proteomes" id="UP000216885">
    <property type="component" value="Unassembled WGS sequence"/>
</dbReference>
<protein>
    <submittedName>
        <fullName evidence="2">Uncharacterized protein</fullName>
    </submittedName>
</protein>
<reference evidence="2 3" key="1">
    <citation type="submission" date="2017-05" db="EMBL/GenBank/DDBJ databases">
        <title>Complete and WGS of Bordetella genogroups.</title>
        <authorList>
            <person name="Spilker T."/>
            <person name="LiPuma J."/>
        </authorList>
    </citation>
    <scope>NUCLEOTIDE SEQUENCE [LARGE SCALE GENOMIC DNA]</scope>
    <source>
        <strain evidence="2 3">AU9919</strain>
    </source>
</reference>
<dbReference type="AlphaFoldDB" id="A0A261UA32"/>
<dbReference type="EMBL" id="NEVQ01000012">
    <property type="protein sequence ID" value="OZI57723.1"/>
    <property type="molecule type" value="Genomic_DNA"/>
</dbReference>
<evidence type="ECO:0000313" key="3">
    <source>
        <dbReference type="Proteomes" id="UP000216885"/>
    </source>
</evidence>
<feature type="transmembrane region" description="Helical" evidence="1">
    <location>
        <begin position="67"/>
        <end position="92"/>
    </location>
</feature>
<name>A0A261UA32_9BORD</name>
<keyword evidence="1" id="KW-1133">Transmembrane helix</keyword>
<dbReference type="RefSeq" id="WP_094837777.1">
    <property type="nucleotide sequence ID" value="NZ_NEVQ01000012.1"/>
</dbReference>
<evidence type="ECO:0000313" key="2">
    <source>
        <dbReference type="EMBL" id="OZI57723.1"/>
    </source>
</evidence>
<comment type="caution">
    <text evidence="2">The sequence shown here is derived from an EMBL/GenBank/DDBJ whole genome shotgun (WGS) entry which is preliminary data.</text>
</comment>